<feature type="compositionally biased region" description="Low complexity" evidence="1">
    <location>
        <begin position="38"/>
        <end position="57"/>
    </location>
</feature>
<proteinExistence type="predicted"/>
<organism evidence="2 3">
    <name type="scientific">[Candida] arabinofermentans NRRL YB-2248</name>
    <dbReference type="NCBI Taxonomy" id="983967"/>
    <lineage>
        <taxon>Eukaryota</taxon>
        <taxon>Fungi</taxon>
        <taxon>Dikarya</taxon>
        <taxon>Ascomycota</taxon>
        <taxon>Saccharomycotina</taxon>
        <taxon>Pichiomycetes</taxon>
        <taxon>Pichiales</taxon>
        <taxon>Pichiaceae</taxon>
        <taxon>Ogataea</taxon>
        <taxon>Ogataea/Candida clade</taxon>
    </lineage>
</organism>
<reference evidence="3" key="1">
    <citation type="submission" date="2016-04" db="EMBL/GenBank/DDBJ databases">
        <title>Comparative genomics of biotechnologically important yeasts.</title>
        <authorList>
            <consortium name="DOE Joint Genome Institute"/>
            <person name="Riley R."/>
            <person name="Haridas S."/>
            <person name="Wolfe K.H."/>
            <person name="Lopes M.R."/>
            <person name="Hittinger C.T."/>
            <person name="Goker M."/>
            <person name="Salamov A."/>
            <person name="Wisecaver J."/>
            <person name="Long T.M."/>
            <person name="Aerts A.L."/>
            <person name="Barry K."/>
            <person name="Choi C."/>
            <person name="Clum A."/>
            <person name="Coughlan A.Y."/>
            <person name="Deshpande S."/>
            <person name="Douglass A.P."/>
            <person name="Hanson S.J."/>
            <person name="Klenk H.-P."/>
            <person name="Labutti K."/>
            <person name="Lapidus A."/>
            <person name="Lindquist E."/>
            <person name="Lipzen A."/>
            <person name="Meier-Kolthoff J.P."/>
            <person name="Ohm R.A."/>
            <person name="Otillar R.P."/>
            <person name="Pangilinan J."/>
            <person name="Peng Y."/>
            <person name="Rokas A."/>
            <person name="Rosa C.A."/>
            <person name="Scheuner C."/>
            <person name="Sibirny A.A."/>
            <person name="Slot J.C."/>
            <person name="Stielow J.B."/>
            <person name="Sun H."/>
            <person name="Kurtzman C.P."/>
            <person name="Blackwell M."/>
            <person name="Grigoriev I.V."/>
            <person name="Jeffries T.W."/>
        </authorList>
    </citation>
    <scope>NUCLEOTIDE SEQUENCE [LARGE SCALE GENOMIC DNA]</scope>
    <source>
        <strain evidence="3">NRRL YB-2248</strain>
    </source>
</reference>
<evidence type="ECO:0000256" key="1">
    <source>
        <dbReference type="SAM" id="MobiDB-lite"/>
    </source>
</evidence>
<feature type="compositionally biased region" description="Low complexity" evidence="1">
    <location>
        <begin position="1"/>
        <end position="18"/>
    </location>
</feature>
<sequence>MSTDTLNTPTSSSLLTNDENSPKSENSSQFETSTTPIKSNLKLKLQSESNSQSQSSSLDESTCLKLGDFKINSNSENSNLILNYKSPSDKFKLSPISSQLINSYKCKKNLYLNNKLSSTKLDSKLDTCADSNIDTCADTCADSNIGSKSDDFKDALVVGSLRYKLQLLSLEKA</sequence>
<accession>A0A1E4T0W2</accession>
<keyword evidence="3" id="KW-1185">Reference proteome</keyword>
<feature type="region of interest" description="Disordered" evidence="1">
    <location>
        <begin position="1"/>
        <end position="57"/>
    </location>
</feature>
<name>A0A1E4T0W2_9ASCO</name>
<evidence type="ECO:0000313" key="2">
    <source>
        <dbReference type="EMBL" id="ODV85387.1"/>
    </source>
</evidence>
<dbReference type="Proteomes" id="UP000094801">
    <property type="component" value="Unassembled WGS sequence"/>
</dbReference>
<evidence type="ECO:0000313" key="3">
    <source>
        <dbReference type="Proteomes" id="UP000094801"/>
    </source>
</evidence>
<dbReference type="AlphaFoldDB" id="A0A1E4T0W2"/>
<protein>
    <submittedName>
        <fullName evidence="2">Uncharacterized protein</fullName>
    </submittedName>
</protein>
<dbReference type="EMBL" id="KV453852">
    <property type="protein sequence ID" value="ODV85387.1"/>
    <property type="molecule type" value="Genomic_DNA"/>
</dbReference>
<gene>
    <name evidence="2" type="ORF">CANARDRAFT_22921</name>
</gene>
<feature type="compositionally biased region" description="Polar residues" evidence="1">
    <location>
        <begin position="23"/>
        <end position="37"/>
    </location>
</feature>